<proteinExistence type="predicted"/>
<protein>
    <submittedName>
        <fullName evidence="1">Uncharacterized protein</fullName>
    </submittedName>
</protein>
<reference evidence="1" key="1">
    <citation type="submission" date="2018-05" db="EMBL/GenBank/DDBJ databases">
        <authorList>
            <person name="Lanie J.A."/>
            <person name="Ng W.-L."/>
            <person name="Kazmierczak K.M."/>
            <person name="Andrzejewski T.M."/>
            <person name="Davidsen T.M."/>
            <person name="Wayne K.J."/>
            <person name="Tettelin H."/>
            <person name="Glass J.I."/>
            <person name="Rusch D."/>
            <person name="Podicherti R."/>
            <person name="Tsui H.-C.T."/>
            <person name="Winkler M.E."/>
        </authorList>
    </citation>
    <scope>NUCLEOTIDE SEQUENCE</scope>
</reference>
<accession>A0A382XVL2</accession>
<sequence length="43" mass="5276">MPAERLKNTATITEHNIYWERPWVGLVHRREASWYQEFVLHPL</sequence>
<organism evidence="1">
    <name type="scientific">marine metagenome</name>
    <dbReference type="NCBI Taxonomy" id="408172"/>
    <lineage>
        <taxon>unclassified sequences</taxon>
        <taxon>metagenomes</taxon>
        <taxon>ecological metagenomes</taxon>
    </lineage>
</organism>
<evidence type="ECO:0000313" key="1">
    <source>
        <dbReference type="EMBL" id="SVD75023.1"/>
    </source>
</evidence>
<dbReference type="EMBL" id="UINC01170799">
    <property type="protein sequence ID" value="SVD75023.1"/>
    <property type="molecule type" value="Genomic_DNA"/>
</dbReference>
<dbReference type="AlphaFoldDB" id="A0A382XVL2"/>
<feature type="non-terminal residue" evidence="1">
    <location>
        <position position="1"/>
    </location>
</feature>
<feature type="non-terminal residue" evidence="1">
    <location>
        <position position="43"/>
    </location>
</feature>
<gene>
    <name evidence="1" type="ORF">METZ01_LOCUS427877</name>
</gene>
<name>A0A382XVL2_9ZZZZ</name>